<dbReference type="EMBL" id="CADCXN010000048">
    <property type="protein sequence ID" value="CAA9890361.1"/>
    <property type="molecule type" value="Genomic_DNA"/>
</dbReference>
<evidence type="ECO:0000313" key="3">
    <source>
        <dbReference type="Proteomes" id="UP000494216"/>
    </source>
</evidence>
<dbReference type="InterPro" id="IPR052025">
    <property type="entry name" value="Xyloglucanase_GH74"/>
</dbReference>
<proteinExistence type="predicted"/>
<dbReference type="PROSITE" id="PS00018">
    <property type="entry name" value="EF_HAND_1"/>
    <property type="match status" value="1"/>
</dbReference>
<protein>
    <recommendedName>
        <fullName evidence="1">Photosynthesis system II assembly factor Ycf48/Hcf136-like domain-containing protein</fullName>
    </recommendedName>
</protein>
<dbReference type="PANTHER" id="PTHR43739">
    <property type="entry name" value="XYLOGLUCANASE (EUROFUNG)"/>
    <property type="match status" value="1"/>
</dbReference>
<dbReference type="Gene3D" id="2.130.10.10">
    <property type="entry name" value="YVTN repeat-like/Quinoprotein amine dehydrogenase"/>
    <property type="match status" value="5"/>
</dbReference>
<evidence type="ECO:0000259" key="1">
    <source>
        <dbReference type="Pfam" id="PF14870"/>
    </source>
</evidence>
<name>A0A8S0WI70_9GAMM</name>
<dbReference type="SUPFAM" id="SSF110296">
    <property type="entry name" value="Oligoxyloglucan reducing end-specific cellobiohydrolase"/>
    <property type="match status" value="2"/>
</dbReference>
<dbReference type="AlphaFoldDB" id="A0A8S0WI70"/>
<feature type="domain" description="Photosynthesis system II assembly factor Ycf48/Hcf136-like" evidence="1">
    <location>
        <begin position="365"/>
        <end position="610"/>
    </location>
</feature>
<accession>A0A8S0WI70</accession>
<dbReference type="Pfam" id="PF14870">
    <property type="entry name" value="PSII_BNR"/>
    <property type="match status" value="1"/>
</dbReference>
<dbReference type="InterPro" id="IPR018247">
    <property type="entry name" value="EF_Hand_1_Ca_BS"/>
</dbReference>
<dbReference type="CDD" id="cd15482">
    <property type="entry name" value="Sialidase_non-viral"/>
    <property type="match status" value="1"/>
</dbReference>
<sequence>MNRIMPVLEHSTTKYNAKVLICICLLLAGGFAGTAKAGINKWTAIGPGGGGSINTLAIDPSDPMTLYAGSGDNSFIFMSTRDGGVFKSTDGGANWHAVGTGLPGFFDVRAIVIDPLKPSTVYAAGGGRLYKSTDSGASWQAVNTGLSGLAITTLVIDPLNPLTLYAGGYGGVFKTTNGGVSWQAVNAGLGNRTSLNGLSDVFVSVLVIDPLNPATLYAGNNGSVDDSISGVYKSTNGGASWQAANIGLPDSVSAIAIDPLNPLTLYAGGYGGVFNTTNGGASWQAVNTGLPFNSSVSALEIDPFNPSVIFAIVQDELGATVAFKTANGGARWQEVSRELPSYSSISALEIDPLNPATLYAGGEGVFKTADSGASWQAINIGLNNLTVSNVAIDPVNSDILFAGIDAYYKDPLNVTLFKSTDKGDTWQAVTGIGRAPIIEFDPLNPTILYAGSSHLGSSSGSVFKSTDSGASWQALSTEPPLVFGVNAIAIDPTNSSTLYASSASQIYGRYGVFKTTNGGASWQAVNTGLTSLDVNELAIDPVDSATLYAGTGGGVFKSSNGGASWQAVNSGLASLGVNELAIDPVDSATLYAGTGGGVFKSSNGGASWHAINTGLPPDSFISAILIDPLNPAMLYVGTNGGDVLSHESGDVYQSANGGASWQVVNNGLPSNPGVNVLAIDPLDGATLYAGTHGHSVFKITFKTLGDIDQDGDIDRSDLARITAALNQPADGPDDLRDLNGDLSIDALDARKLVLLCTQPQCAMSSPNR</sequence>
<dbReference type="Proteomes" id="UP000494216">
    <property type="component" value="Unassembled WGS sequence"/>
</dbReference>
<keyword evidence="3" id="KW-1185">Reference proteome</keyword>
<dbReference type="InterPro" id="IPR028203">
    <property type="entry name" value="PSII_CF48-like_dom"/>
</dbReference>
<organism evidence="2 3">
    <name type="scientific">Candidatus Methylobacter favarea</name>
    <dbReference type="NCBI Taxonomy" id="2707345"/>
    <lineage>
        <taxon>Bacteria</taxon>
        <taxon>Pseudomonadati</taxon>
        <taxon>Pseudomonadota</taxon>
        <taxon>Gammaproteobacteria</taxon>
        <taxon>Methylococcales</taxon>
        <taxon>Methylococcaceae</taxon>
        <taxon>Methylobacter</taxon>
    </lineage>
</organism>
<dbReference type="InterPro" id="IPR015943">
    <property type="entry name" value="WD40/YVTN_repeat-like_dom_sf"/>
</dbReference>
<dbReference type="GO" id="GO:0010411">
    <property type="term" value="P:xyloglucan metabolic process"/>
    <property type="evidence" value="ECO:0007669"/>
    <property type="project" value="TreeGrafter"/>
</dbReference>
<gene>
    <name evidence="2" type="ORF">METHB2_200047</name>
</gene>
<comment type="caution">
    <text evidence="2">The sequence shown here is derived from an EMBL/GenBank/DDBJ whole genome shotgun (WGS) entry which is preliminary data.</text>
</comment>
<dbReference type="PANTHER" id="PTHR43739:SF5">
    <property type="entry name" value="EXO-ALPHA-SIALIDASE"/>
    <property type="match status" value="1"/>
</dbReference>
<reference evidence="2 3" key="1">
    <citation type="submission" date="2020-02" db="EMBL/GenBank/DDBJ databases">
        <authorList>
            <person name="Hogendoorn C."/>
        </authorList>
    </citation>
    <scope>NUCLEOTIDE SEQUENCE [LARGE SCALE GENOMIC DNA]</scope>
    <source>
        <strain evidence="2">METHB21</strain>
    </source>
</reference>
<evidence type="ECO:0000313" key="2">
    <source>
        <dbReference type="EMBL" id="CAA9890361.1"/>
    </source>
</evidence>